<dbReference type="Pfam" id="PF10972">
    <property type="entry name" value="CsiV"/>
    <property type="match status" value="1"/>
</dbReference>
<organism evidence="1">
    <name type="scientific">uncultured Planctomycetales bacterium HF0200_11L05</name>
    <dbReference type="NCBI Taxonomy" id="723607"/>
    <lineage>
        <taxon>Bacteria</taxon>
        <taxon>Pseudomonadati</taxon>
        <taxon>Planctomycetota</taxon>
        <taxon>Planctomycetia</taxon>
        <taxon>Planctomycetales</taxon>
        <taxon>environmental samples</taxon>
    </lineage>
</organism>
<proteinExistence type="predicted"/>
<dbReference type="EMBL" id="GU567975">
    <property type="protein sequence ID" value="ADI22104.1"/>
    <property type="molecule type" value="Genomic_DNA"/>
</dbReference>
<evidence type="ECO:0000313" key="1">
    <source>
        <dbReference type="EMBL" id="ADI22104.1"/>
    </source>
</evidence>
<sequence>MKRFLLLLIFLNSYLAVSQDIPEKLFLSSKALLENQSLYPVYRIDLIIFSHKQINEKDKQEQFPELDRFIYSADLLKLLDTPNLLVKKEAIEEGLVPSSQVIQSIDLSQKQNPIEPEELEGINNEESSNDALLPYEYFELIEGNDLNKRFISRLNKRKEYEVVFSGSWFQPLFQEELSSPVYIQGENKVNGVYGELLLYKERFLHSELRLRLSESTREVQEVRAVKLYNFNNLLKLSKAQNRFISFFKSIGEEFISFSSWILSTKEFNPVSTTEETPLNIKSNYRDLYEINQQIKMTENSYHYIDHPFFGAVIKVTLWPSR</sequence>
<name>E7C3T0_9BACT</name>
<reference evidence="1" key="1">
    <citation type="submission" date="2010-01" db="EMBL/GenBank/DDBJ databases">
        <title>Genome fragments of uncultured bacteria from the North Pacific subtropical Gyre.</title>
        <authorList>
            <person name="Pham V.D."/>
            <person name="Delong E.F."/>
        </authorList>
    </citation>
    <scope>NUCLEOTIDE SEQUENCE</scope>
</reference>
<dbReference type="AlphaFoldDB" id="E7C3T0"/>
<accession>E7C3T0</accession>
<protein>
    <submittedName>
        <fullName evidence="1">Uncharacterized protein</fullName>
    </submittedName>
</protein>
<dbReference type="InterPro" id="IPR021241">
    <property type="entry name" value="CsiV"/>
</dbReference>